<keyword evidence="7" id="KW-0653">Protein transport</keyword>
<keyword evidence="5" id="KW-1133">Transmembrane helix</keyword>
<evidence type="ECO:0000256" key="4">
    <source>
        <dbReference type="ARBA" id="ARBA00022692"/>
    </source>
</evidence>
<comment type="similarity">
    <text evidence="2 7">Belongs to the ExbD/TolR family.</text>
</comment>
<dbReference type="Proteomes" id="UP000009144">
    <property type="component" value="Chromosome"/>
</dbReference>
<reference evidence="8 9" key="1">
    <citation type="journal article" date="2012" name="J. Bacteriol.">
        <title>Complete genome sequences of Methylophaga sp. strain JAM1 and Methylophaga sp. strain JAM7.</title>
        <authorList>
            <person name="Villeneuve C."/>
            <person name="Martineau C."/>
            <person name="Mauffrey F."/>
            <person name="Villemur R."/>
        </authorList>
    </citation>
    <scope>NUCLEOTIDE SEQUENCE [LARGE SCALE GENOMIC DNA]</scope>
    <source>
        <strain evidence="8 9">JAM1</strain>
    </source>
</reference>
<dbReference type="PANTHER" id="PTHR30558:SF3">
    <property type="entry name" value="BIOPOLYMER TRANSPORT PROTEIN EXBD-RELATED"/>
    <property type="match status" value="1"/>
</dbReference>
<dbReference type="PATRIC" id="fig|754476.3.peg.1289"/>
<keyword evidence="6" id="KW-0472">Membrane</keyword>
<keyword evidence="7" id="KW-0813">Transport</keyword>
<evidence type="ECO:0000256" key="2">
    <source>
        <dbReference type="ARBA" id="ARBA00005811"/>
    </source>
</evidence>
<comment type="subcellular location">
    <subcellularLocation>
        <location evidence="1">Cell membrane</location>
        <topology evidence="1">Single-pass membrane protein</topology>
    </subcellularLocation>
    <subcellularLocation>
        <location evidence="7">Cell membrane</location>
        <topology evidence="7">Single-pass type II membrane protein</topology>
    </subcellularLocation>
</comment>
<reference evidence="8 9" key="2">
    <citation type="journal article" date="2013" name="Int. J. Syst. Evol. Microbiol.">
        <title>Methylophaga nitratireducenticrescens sp. nov. and Methylophaga frappieri sp. nov., isolated from the biofilm of the methanol-fed denitrification system treating the seawater at the Montreal Biodome.</title>
        <authorList>
            <person name="Villeneuve C."/>
            <person name="Martineau C."/>
            <person name="Mauffrey F."/>
            <person name="Villemur R."/>
        </authorList>
    </citation>
    <scope>NUCLEOTIDE SEQUENCE [LARGE SCALE GENOMIC DNA]</scope>
    <source>
        <strain evidence="8 9">JAM1</strain>
    </source>
</reference>
<dbReference type="RefSeq" id="WP_014706514.1">
    <property type="nucleotide sequence ID" value="NC_017857.3"/>
</dbReference>
<dbReference type="GO" id="GO:0005886">
    <property type="term" value="C:plasma membrane"/>
    <property type="evidence" value="ECO:0007669"/>
    <property type="project" value="UniProtKB-SubCell"/>
</dbReference>
<keyword evidence="3" id="KW-1003">Cell membrane</keyword>
<dbReference type="GO" id="GO:0015031">
    <property type="term" value="P:protein transport"/>
    <property type="evidence" value="ECO:0007669"/>
    <property type="project" value="UniProtKB-KW"/>
</dbReference>
<evidence type="ECO:0000256" key="6">
    <source>
        <dbReference type="ARBA" id="ARBA00023136"/>
    </source>
</evidence>
<dbReference type="STRING" id="754476.Q7A_1307"/>
<keyword evidence="9" id="KW-1185">Reference proteome</keyword>
<dbReference type="OrthoDB" id="9793581at2"/>
<dbReference type="EMBL" id="CP003390">
    <property type="protein sequence ID" value="AFI84141.1"/>
    <property type="molecule type" value="Genomic_DNA"/>
</dbReference>
<proteinExistence type="inferred from homology"/>
<gene>
    <name evidence="8" type="ordered locus">Q7A_1307</name>
</gene>
<dbReference type="PANTHER" id="PTHR30558">
    <property type="entry name" value="EXBD MEMBRANE COMPONENT OF PMF-DRIVEN MACROMOLECULE IMPORT SYSTEM"/>
    <property type="match status" value="1"/>
</dbReference>
<dbReference type="Pfam" id="PF02472">
    <property type="entry name" value="ExbD"/>
    <property type="match status" value="1"/>
</dbReference>
<evidence type="ECO:0000256" key="3">
    <source>
        <dbReference type="ARBA" id="ARBA00022475"/>
    </source>
</evidence>
<dbReference type="KEGG" id="mej:Q7A_1307"/>
<dbReference type="InterPro" id="IPR003400">
    <property type="entry name" value="ExbD"/>
</dbReference>
<accession>I1XIC2</accession>
<keyword evidence="4 7" id="KW-0812">Transmembrane</keyword>
<evidence type="ECO:0000256" key="1">
    <source>
        <dbReference type="ARBA" id="ARBA00004162"/>
    </source>
</evidence>
<evidence type="ECO:0000313" key="9">
    <source>
        <dbReference type="Proteomes" id="UP000009144"/>
    </source>
</evidence>
<name>I1XIC2_METNJ</name>
<evidence type="ECO:0000256" key="7">
    <source>
        <dbReference type="RuleBase" id="RU003879"/>
    </source>
</evidence>
<dbReference type="eggNOG" id="COG0848">
    <property type="taxonomic scope" value="Bacteria"/>
</dbReference>
<evidence type="ECO:0000256" key="5">
    <source>
        <dbReference type="ARBA" id="ARBA00022989"/>
    </source>
</evidence>
<evidence type="ECO:0000313" key="8">
    <source>
        <dbReference type="EMBL" id="AFI84141.1"/>
    </source>
</evidence>
<sequence length="143" mass="15723">MILIPSPVSRSNQLDDNMIPLINIVFLMLIFFMMAGQLNSSNLIKIQPPTSQQQSVLEEHDAILLISAEGQLAVNDVLIEANKLTEHLKQKISESNDAQSFTLLVKTDATVPVTKLTTLLKQVRAAGILKVSLATQVHSARHD</sequence>
<dbReference type="GO" id="GO:0022857">
    <property type="term" value="F:transmembrane transporter activity"/>
    <property type="evidence" value="ECO:0007669"/>
    <property type="project" value="InterPro"/>
</dbReference>
<dbReference type="Gene3D" id="3.30.420.270">
    <property type="match status" value="1"/>
</dbReference>
<organism evidence="8 9">
    <name type="scientific">Methylophaga nitratireducenticrescens</name>
    <dbReference type="NCBI Taxonomy" id="754476"/>
    <lineage>
        <taxon>Bacteria</taxon>
        <taxon>Pseudomonadati</taxon>
        <taxon>Pseudomonadota</taxon>
        <taxon>Gammaproteobacteria</taxon>
        <taxon>Thiotrichales</taxon>
        <taxon>Piscirickettsiaceae</taxon>
        <taxon>Methylophaga</taxon>
    </lineage>
</organism>
<dbReference type="AlphaFoldDB" id="I1XIC2"/>
<dbReference type="HOGENOM" id="CLU_085305_4_0_6"/>
<protein>
    <submittedName>
        <fullName evidence="8">Biopolymer transport protein ExbD/TolR</fullName>
    </submittedName>
</protein>